<keyword evidence="2" id="KW-0238">DNA-binding</keyword>
<dbReference type="CDD" id="cd07377">
    <property type="entry name" value="WHTH_GntR"/>
    <property type="match status" value="1"/>
</dbReference>
<dbReference type="PRINTS" id="PR00035">
    <property type="entry name" value="HTHGNTR"/>
</dbReference>
<dbReference type="InterPro" id="IPR000524">
    <property type="entry name" value="Tscrpt_reg_HTH_GntR"/>
</dbReference>
<evidence type="ECO:0000256" key="4">
    <source>
        <dbReference type="NCBIfam" id="TIGR02404"/>
    </source>
</evidence>
<evidence type="ECO:0000313" key="7">
    <source>
        <dbReference type="Proteomes" id="UP000182584"/>
    </source>
</evidence>
<dbReference type="Gene3D" id="3.40.1410.10">
    <property type="entry name" value="Chorismate lyase-like"/>
    <property type="match status" value="1"/>
</dbReference>
<dbReference type="InterPro" id="IPR012770">
    <property type="entry name" value="TreR"/>
</dbReference>
<protein>
    <recommendedName>
        <fullName evidence="4">Trehalose operon repressor</fullName>
    </recommendedName>
</protein>
<evidence type="ECO:0000259" key="5">
    <source>
        <dbReference type="PROSITE" id="PS50949"/>
    </source>
</evidence>
<dbReference type="AlphaFoldDB" id="A0A1H9LRP4"/>
<reference evidence="6 7" key="1">
    <citation type="submission" date="2016-10" db="EMBL/GenBank/DDBJ databases">
        <authorList>
            <person name="de Groot N.N."/>
        </authorList>
    </citation>
    <scope>NUCLEOTIDE SEQUENCE [LARGE SCALE GENOMIC DNA]</scope>
    <source>
        <strain evidence="6 7">AR40</strain>
    </source>
</reference>
<dbReference type="NCBIfam" id="TIGR02404">
    <property type="entry name" value="trehalos_R_Bsub"/>
    <property type="match status" value="1"/>
</dbReference>
<dbReference type="RefSeq" id="WP_022758081.1">
    <property type="nucleotide sequence ID" value="NZ_FOGJ01000002.1"/>
</dbReference>
<dbReference type="PANTHER" id="PTHR44846:SF12">
    <property type="entry name" value="HTH-TYPE TRANSCRIPTIONAL REGULATOR TRER"/>
    <property type="match status" value="1"/>
</dbReference>
<gene>
    <name evidence="6" type="ORF">SAMN04487884_102163</name>
</gene>
<dbReference type="GO" id="GO:0045892">
    <property type="term" value="P:negative regulation of DNA-templated transcription"/>
    <property type="evidence" value="ECO:0007669"/>
    <property type="project" value="TreeGrafter"/>
</dbReference>
<dbReference type="PROSITE" id="PS50949">
    <property type="entry name" value="HTH_GNTR"/>
    <property type="match status" value="1"/>
</dbReference>
<dbReference type="SMART" id="SM00866">
    <property type="entry name" value="UTRA"/>
    <property type="match status" value="1"/>
</dbReference>
<dbReference type="InterPro" id="IPR036388">
    <property type="entry name" value="WH-like_DNA-bd_sf"/>
</dbReference>
<dbReference type="InterPro" id="IPR050679">
    <property type="entry name" value="Bact_HTH_transcr_reg"/>
</dbReference>
<dbReference type="SMART" id="SM00345">
    <property type="entry name" value="HTH_GNTR"/>
    <property type="match status" value="1"/>
</dbReference>
<dbReference type="Gene3D" id="1.10.10.10">
    <property type="entry name" value="Winged helix-like DNA-binding domain superfamily/Winged helix DNA-binding domain"/>
    <property type="match status" value="1"/>
</dbReference>
<evidence type="ECO:0000256" key="1">
    <source>
        <dbReference type="ARBA" id="ARBA00023015"/>
    </source>
</evidence>
<evidence type="ECO:0000256" key="3">
    <source>
        <dbReference type="ARBA" id="ARBA00023163"/>
    </source>
</evidence>
<evidence type="ECO:0000256" key="2">
    <source>
        <dbReference type="ARBA" id="ARBA00023125"/>
    </source>
</evidence>
<organism evidence="6 7">
    <name type="scientific">Butyrivibrio fibrisolvens</name>
    <dbReference type="NCBI Taxonomy" id="831"/>
    <lineage>
        <taxon>Bacteria</taxon>
        <taxon>Bacillati</taxon>
        <taxon>Bacillota</taxon>
        <taxon>Clostridia</taxon>
        <taxon>Lachnospirales</taxon>
        <taxon>Lachnospiraceae</taxon>
        <taxon>Butyrivibrio</taxon>
    </lineage>
</organism>
<dbReference type="Pfam" id="PF07702">
    <property type="entry name" value="UTRA"/>
    <property type="match status" value="1"/>
</dbReference>
<dbReference type="SUPFAM" id="SSF64288">
    <property type="entry name" value="Chorismate lyase-like"/>
    <property type="match status" value="1"/>
</dbReference>
<dbReference type="OrthoDB" id="9816541at2"/>
<dbReference type="Proteomes" id="UP000182584">
    <property type="component" value="Unassembled WGS sequence"/>
</dbReference>
<dbReference type="EMBL" id="FOGJ01000002">
    <property type="protein sequence ID" value="SER14070.1"/>
    <property type="molecule type" value="Genomic_DNA"/>
</dbReference>
<dbReference type="GO" id="GO:0003700">
    <property type="term" value="F:DNA-binding transcription factor activity"/>
    <property type="evidence" value="ECO:0007669"/>
    <property type="project" value="UniProtKB-UniRule"/>
</dbReference>
<feature type="domain" description="HTH gntR-type" evidence="5">
    <location>
        <begin position="3"/>
        <end position="71"/>
    </location>
</feature>
<dbReference type="Pfam" id="PF00392">
    <property type="entry name" value="GntR"/>
    <property type="match status" value="1"/>
</dbReference>
<dbReference type="SUPFAM" id="SSF46785">
    <property type="entry name" value="Winged helix' DNA-binding domain"/>
    <property type="match status" value="1"/>
</dbReference>
<proteinExistence type="predicted"/>
<evidence type="ECO:0000313" key="6">
    <source>
        <dbReference type="EMBL" id="SER14070.1"/>
    </source>
</evidence>
<dbReference type="InterPro" id="IPR011663">
    <property type="entry name" value="UTRA"/>
</dbReference>
<dbReference type="InterPro" id="IPR028978">
    <property type="entry name" value="Chorismate_lyase_/UTRA_dom_sf"/>
</dbReference>
<keyword evidence="1" id="KW-0805">Transcription regulation</keyword>
<dbReference type="InterPro" id="IPR036390">
    <property type="entry name" value="WH_DNA-bd_sf"/>
</dbReference>
<dbReference type="PANTHER" id="PTHR44846">
    <property type="entry name" value="MANNOSYL-D-GLYCERATE TRANSPORT/METABOLISM SYSTEM REPRESSOR MNGR-RELATED"/>
    <property type="match status" value="1"/>
</dbReference>
<sequence length="241" mass="27491">MAKAKYENIFKDLKEKIESEEYEYQSILPSENILVGTYECSRNTVRRALAGLSEIGYVQAINGVGVRVIYQPLDKASFVIGGIETFKETSRRNKLNSVTKVVMFTEIVADKRIARKTGFAEGSSLYYIQRLRLLDGKPCILDINMFDKSLVPGITKEIAGRSIYDYIENDLKMEIGVSKRKMTVEKATQMDEMHLSLGDYNCLAVITSQTFNGMGIMFEYTQSRHLPEYFCFMDTAVRQKN</sequence>
<accession>A0A1H9LRP4</accession>
<keyword evidence="3" id="KW-0804">Transcription</keyword>
<name>A0A1H9LRP4_BUTFI</name>
<dbReference type="GO" id="GO:0003677">
    <property type="term" value="F:DNA binding"/>
    <property type="evidence" value="ECO:0007669"/>
    <property type="project" value="UniProtKB-UniRule"/>
</dbReference>